<gene>
    <name evidence="2" type="ORF">DS909_20525</name>
</gene>
<evidence type="ECO:0008006" key="4">
    <source>
        <dbReference type="Google" id="ProtNLM"/>
    </source>
</evidence>
<name>A0A366WLB5_9RHOB</name>
<dbReference type="Proteomes" id="UP000252706">
    <property type="component" value="Unassembled WGS sequence"/>
</dbReference>
<feature type="chain" id="PRO_5016867423" description="Ysc84 actin-binding domain-containing protein" evidence="1">
    <location>
        <begin position="20"/>
        <end position="232"/>
    </location>
</feature>
<proteinExistence type="predicted"/>
<accession>A0A366WLB5</accession>
<comment type="caution">
    <text evidence="2">The sequence shown here is derived from an EMBL/GenBank/DDBJ whole genome shotgun (WGS) entry which is preliminary data.</text>
</comment>
<keyword evidence="1" id="KW-0732">Signal</keyword>
<feature type="signal peptide" evidence="1">
    <location>
        <begin position="1"/>
        <end position="19"/>
    </location>
</feature>
<sequence length="232" mass="24796">MKRILILTAVVSFASPTFAEGLFDKVKRGADSAVSAAERGANSVGDAVGKGVDAVDQSIKSTNELLREEETPEAMRAKLDTMADGVISRLRAENPDANNMYDISAGYAAFDTRSLTIFPLSAGYGRGVAISTETGARTYMQMGTGGVGAAFGIGGFESQFVIMFETQADFDAFTEYGYDASANAGAMTGDSRTTEAVQFIDGRSFFVLDKKGWRVNANATGTKYWKDTDLNR</sequence>
<evidence type="ECO:0000256" key="1">
    <source>
        <dbReference type="SAM" id="SignalP"/>
    </source>
</evidence>
<reference evidence="2 3" key="1">
    <citation type="submission" date="2018-07" db="EMBL/GenBank/DDBJ databases">
        <title>Modular assembly of carbohydrate-degrading microbial communities in the ocean.</title>
        <authorList>
            <person name="Enke T.N."/>
            <person name="Datta M.S."/>
            <person name="Schwartzman J.A."/>
            <person name="Cermak N."/>
            <person name="Schmitz D.A."/>
            <person name="Barrere J."/>
            <person name="Cordero O.X."/>
        </authorList>
    </citation>
    <scope>NUCLEOTIDE SEQUENCE [LARGE SCALE GENOMIC DNA]</scope>
    <source>
        <strain evidence="2 3">C3M10</strain>
    </source>
</reference>
<protein>
    <recommendedName>
        <fullName evidence="4">Ysc84 actin-binding domain-containing protein</fullName>
    </recommendedName>
</protein>
<evidence type="ECO:0000313" key="2">
    <source>
        <dbReference type="EMBL" id="RBW50938.1"/>
    </source>
</evidence>
<dbReference type="OrthoDB" id="117166at2"/>
<dbReference type="EMBL" id="QOCE01000047">
    <property type="protein sequence ID" value="RBW50938.1"/>
    <property type="molecule type" value="Genomic_DNA"/>
</dbReference>
<dbReference type="AlphaFoldDB" id="A0A366WLB5"/>
<dbReference type="RefSeq" id="WP_113825442.1">
    <property type="nucleotide sequence ID" value="NZ_QOCE01000047.1"/>
</dbReference>
<evidence type="ECO:0000313" key="3">
    <source>
        <dbReference type="Proteomes" id="UP000252706"/>
    </source>
</evidence>
<organism evidence="2 3">
    <name type="scientific">Phaeobacter gallaeciensis</name>
    <dbReference type="NCBI Taxonomy" id="60890"/>
    <lineage>
        <taxon>Bacteria</taxon>
        <taxon>Pseudomonadati</taxon>
        <taxon>Pseudomonadota</taxon>
        <taxon>Alphaproteobacteria</taxon>
        <taxon>Rhodobacterales</taxon>
        <taxon>Roseobacteraceae</taxon>
        <taxon>Phaeobacter</taxon>
    </lineage>
</organism>